<evidence type="ECO:0000256" key="1">
    <source>
        <dbReference type="ARBA" id="ARBA00008857"/>
    </source>
</evidence>
<reference evidence="6" key="1">
    <citation type="journal article" date="2019" name="Int. J. Syst. Evol. Microbiol.">
        <title>The Global Catalogue of Microorganisms (GCM) 10K type strain sequencing project: providing services to taxonomists for standard genome sequencing and annotation.</title>
        <authorList>
            <consortium name="The Broad Institute Genomics Platform"/>
            <consortium name="The Broad Institute Genome Sequencing Center for Infectious Disease"/>
            <person name="Wu L."/>
            <person name="Ma J."/>
        </authorList>
    </citation>
    <scope>NUCLEOTIDE SEQUENCE [LARGE SCALE GENOMIC DNA]</scope>
    <source>
        <strain evidence="6">CGMCC 1.12471</strain>
    </source>
</reference>
<comment type="similarity">
    <text evidence="1">Belongs to the 'phage' integrase family.</text>
</comment>
<accession>A0ABW4LAH8</accession>
<dbReference type="SUPFAM" id="SSF56349">
    <property type="entry name" value="DNA breaking-rejoining enzymes"/>
    <property type="match status" value="1"/>
</dbReference>
<evidence type="ECO:0000259" key="4">
    <source>
        <dbReference type="PROSITE" id="PS51898"/>
    </source>
</evidence>
<keyword evidence="3" id="KW-0233">DNA recombination</keyword>
<proteinExistence type="inferred from homology"/>
<feature type="domain" description="Tyr recombinase" evidence="4">
    <location>
        <begin position="9"/>
        <end position="198"/>
    </location>
</feature>
<keyword evidence="2" id="KW-0238">DNA-binding</keyword>
<dbReference type="EMBL" id="JBHUEA010000002">
    <property type="protein sequence ID" value="MFD1720290.1"/>
    <property type="molecule type" value="Genomic_DNA"/>
</dbReference>
<dbReference type="PROSITE" id="PS51898">
    <property type="entry name" value="TYR_RECOMBINASE"/>
    <property type="match status" value="1"/>
</dbReference>
<name>A0ABW4LAH8_9MICO</name>
<dbReference type="InterPro" id="IPR013762">
    <property type="entry name" value="Integrase-like_cat_sf"/>
</dbReference>
<organism evidence="5 6">
    <name type="scientific">Amnibacterium endophyticum</name>
    <dbReference type="NCBI Taxonomy" id="2109337"/>
    <lineage>
        <taxon>Bacteria</taxon>
        <taxon>Bacillati</taxon>
        <taxon>Actinomycetota</taxon>
        <taxon>Actinomycetes</taxon>
        <taxon>Micrococcales</taxon>
        <taxon>Microbacteriaceae</taxon>
        <taxon>Amnibacterium</taxon>
    </lineage>
</organism>
<evidence type="ECO:0000313" key="5">
    <source>
        <dbReference type="EMBL" id="MFD1720290.1"/>
    </source>
</evidence>
<dbReference type="InterPro" id="IPR011010">
    <property type="entry name" value="DNA_brk_join_enz"/>
</dbReference>
<evidence type="ECO:0000256" key="3">
    <source>
        <dbReference type="ARBA" id="ARBA00023172"/>
    </source>
</evidence>
<protein>
    <submittedName>
        <fullName evidence="5">Site-specific integrase</fullName>
    </submittedName>
</protein>
<dbReference type="InterPro" id="IPR002104">
    <property type="entry name" value="Integrase_catalytic"/>
</dbReference>
<dbReference type="RefSeq" id="WP_377931492.1">
    <property type="nucleotide sequence ID" value="NZ_JBHUEA010000002.1"/>
</dbReference>
<dbReference type="Gene3D" id="1.10.443.10">
    <property type="entry name" value="Intergrase catalytic core"/>
    <property type="match status" value="1"/>
</dbReference>
<dbReference type="Proteomes" id="UP001597347">
    <property type="component" value="Unassembled WGS sequence"/>
</dbReference>
<gene>
    <name evidence="5" type="ORF">ACFSBI_01910</name>
</gene>
<comment type="caution">
    <text evidence="5">The sequence shown here is derived from an EMBL/GenBank/DDBJ whole genome shotgun (WGS) entry which is preliminary data.</text>
</comment>
<dbReference type="Pfam" id="PF00589">
    <property type="entry name" value="Phage_integrase"/>
    <property type="match status" value="1"/>
</dbReference>
<evidence type="ECO:0000313" key="6">
    <source>
        <dbReference type="Proteomes" id="UP001597347"/>
    </source>
</evidence>
<evidence type="ECO:0000256" key="2">
    <source>
        <dbReference type="ARBA" id="ARBA00023125"/>
    </source>
</evidence>
<keyword evidence="6" id="KW-1185">Reference proteome</keyword>
<dbReference type="CDD" id="cd01189">
    <property type="entry name" value="INT_ICEBs1_C_like"/>
    <property type="match status" value="1"/>
</dbReference>
<dbReference type="InterPro" id="IPR050090">
    <property type="entry name" value="Tyrosine_recombinase_XerCD"/>
</dbReference>
<sequence length="201" mass="22086">MHLPRKHGKRHAYLSHQQVELLAQCAKDKGTLVRFLCYTGLRWGEAVALRMREVDLIKRRVSVVENAVRMGGRIIVGTPKSHHARRVPVPAFLAYELAVLSRGRAGGDLVFGDGKQYLRQPTVNCGWWVQAIARAQELDPTFPRPTIHDLRHTAASLAVSAGANVKAVQRMLGHASAAMTLGREADPWRGSSSATPCLRAG</sequence>
<dbReference type="PANTHER" id="PTHR30349:SF41">
    <property type="entry name" value="INTEGRASE_RECOMBINASE PROTEIN MJ0367-RELATED"/>
    <property type="match status" value="1"/>
</dbReference>
<dbReference type="PANTHER" id="PTHR30349">
    <property type="entry name" value="PHAGE INTEGRASE-RELATED"/>
    <property type="match status" value="1"/>
</dbReference>